<dbReference type="EC" id="1.3.1.76" evidence="2"/>
<gene>
    <name evidence="7" type="ORF">VF724_10300</name>
</gene>
<dbReference type="Gene3D" id="3.40.50.720">
    <property type="entry name" value="NAD(P)-binding Rossmann-like Domain"/>
    <property type="match status" value="1"/>
</dbReference>
<dbReference type="InterPro" id="IPR042518">
    <property type="entry name" value="SirC_C"/>
</dbReference>
<comment type="pathway">
    <text evidence="1">Porphyrin-containing compound metabolism; siroheme biosynthesis; sirohydrochlorin from precorrin-2: step 1/1.</text>
</comment>
<evidence type="ECO:0000256" key="6">
    <source>
        <dbReference type="ARBA" id="ARBA00047561"/>
    </source>
</evidence>
<organism evidence="7 8">
    <name type="scientific">Ferviditalea candida</name>
    <dbReference type="NCBI Taxonomy" id="3108399"/>
    <lineage>
        <taxon>Bacteria</taxon>
        <taxon>Bacillati</taxon>
        <taxon>Bacillota</taxon>
        <taxon>Bacilli</taxon>
        <taxon>Bacillales</taxon>
        <taxon>Paenibacillaceae</taxon>
        <taxon>Ferviditalea</taxon>
    </lineage>
</organism>
<sequence length="210" mass="23821">MRQYYPVMIDLNGKKIVVIGGGAVATRKIGGLLMSGAEITVISPSVTDQIKQWAYENYIKWLPSKFEGKHNIQDAFLVFAATNNVKVNREISQMASSFQLLNIVDHPQLSNFIVPSTFTRGKLSVSVSTSGSYPGLSKKIKQELLQIYDESYEEYVGFLEQCRAEILKNISDPQTRSRIFEKLLDPIFLELTKKGNYQERNNLFLSMILQ</sequence>
<evidence type="ECO:0000313" key="8">
    <source>
        <dbReference type="Proteomes" id="UP001310386"/>
    </source>
</evidence>
<protein>
    <recommendedName>
        <fullName evidence="2">precorrin-2 dehydrogenase</fullName>
        <ecNumber evidence="2">1.3.1.76</ecNumber>
    </recommendedName>
</protein>
<comment type="caution">
    <text evidence="7">The sequence shown here is derived from an EMBL/GenBank/DDBJ whole genome shotgun (WGS) entry which is preliminary data.</text>
</comment>
<dbReference type="NCBIfam" id="TIGR01470">
    <property type="entry name" value="cysG_Nterm"/>
    <property type="match status" value="1"/>
</dbReference>
<evidence type="ECO:0000256" key="4">
    <source>
        <dbReference type="ARBA" id="ARBA00023027"/>
    </source>
</evidence>
<dbReference type="InterPro" id="IPR006367">
    <property type="entry name" value="Sirohaem_synthase_N"/>
</dbReference>
<reference evidence="7" key="1">
    <citation type="submission" date="2023-12" db="EMBL/GenBank/DDBJ databases">
        <title>Fervidustalea candida gen. nov., sp. nov., a novel member of the family Paenibacillaceae isolated from a geothermal area.</title>
        <authorList>
            <person name="Li W.-J."/>
            <person name="Jiao J.-Y."/>
            <person name="Chen Y."/>
        </authorList>
    </citation>
    <scope>NUCLEOTIDE SEQUENCE</scope>
    <source>
        <strain evidence="7">SYSU GA230002</strain>
    </source>
</reference>
<dbReference type="SUPFAM" id="SSF75615">
    <property type="entry name" value="Siroheme synthase middle domains-like"/>
    <property type="match status" value="1"/>
</dbReference>
<accession>A0ABU5ZHR1</accession>
<evidence type="ECO:0000256" key="1">
    <source>
        <dbReference type="ARBA" id="ARBA00005010"/>
    </source>
</evidence>
<dbReference type="Gene3D" id="1.10.8.610">
    <property type="entry name" value="SirC, precorrin-2 dehydrogenase, C-terminal helical domain-like"/>
    <property type="match status" value="1"/>
</dbReference>
<keyword evidence="4" id="KW-0520">NAD</keyword>
<dbReference type="EMBL" id="JAYJLD010000013">
    <property type="protein sequence ID" value="MEB3102054.1"/>
    <property type="molecule type" value="Genomic_DNA"/>
</dbReference>
<evidence type="ECO:0000256" key="5">
    <source>
        <dbReference type="ARBA" id="ARBA00023244"/>
    </source>
</evidence>
<keyword evidence="5" id="KW-0627">Porphyrin biosynthesis</keyword>
<dbReference type="InterPro" id="IPR028161">
    <property type="entry name" value="Met8-like"/>
</dbReference>
<comment type="catalytic activity">
    <reaction evidence="6">
        <text>precorrin-2 + NAD(+) = sirohydrochlorin + NADH + 2 H(+)</text>
        <dbReference type="Rhea" id="RHEA:15613"/>
        <dbReference type="ChEBI" id="CHEBI:15378"/>
        <dbReference type="ChEBI" id="CHEBI:57540"/>
        <dbReference type="ChEBI" id="CHEBI:57945"/>
        <dbReference type="ChEBI" id="CHEBI:58351"/>
        <dbReference type="ChEBI" id="CHEBI:58827"/>
        <dbReference type="EC" id="1.3.1.76"/>
    </reaction>
</comment>
<name>A0ABU5ZHR1_9BACL</name>
<evidence type="ECO:0000256" key="3">
    <source>
        <dbReference type="ARBA" id="ARBA00023002"/>
    </source>
</evidence>
<evidence type="ECO:0000313" key="7">
    <source>
        <dbReference type="EMBL" id="MEB3102054.1"/>
    </source>
</evidence>
<keyword evidence="3" id="KW-0560">Oxidoreductase</keyword>
<dbReference type="Pfam" id="PF13241">
    <property type="entry name" value="NAD_binding_7"/>
    <property type="match status" value="1"/>
</dbReference>
<dbReference type="PANTHER" id="PTHR35330:SF1">
    <property type="entry name" value="SIROHEME BIOSYNTHESIS PROTEIN MET8"/>
    <property type="match status" value="1"/>
</dbReference>
<proteinExistence type="predicted"/>
<dbReference type="InterPro" id="IPR036291">
    <property type="entry name" value="NAD(P)-bd_dom_sf"/>
</dbReference>
<evidence type="ECO:0000256" key="2">
    <source>
        <dbReference type="ARBA" id="ARBA00012400"/>
    </source>
</evidence>
<keyword evidence="8" id="KW-1185">Reference proteome</keyword>
<dbReference type="PANTHER" id="PTHR35330">
    <property type="entry name" value="SIROHEME BIOSYNTHESIS PROTEIN MET8"/>
    <property type="match status" value="1"/>
</dbReference>
<dbReference type="SUPFAM" id="SSF51735">
    <property type="entry name" value="NAD(P)-binding Rossmann-fold domains"/>
    <property type="match status" value="1"/>
</dbReference>
<dbReference type="Proteomes" id="UP001310386">
    <property type="component" value="Unassembled WGS sequence"/>
</dbReference>
<dbReference type="RefSeq" id="WP_371754175.1">
    <property type="nucleotide sequence ID" value="NZ_JAYJLD010000013.1"/>
</dbReference>